<evidence type="ECO:0000256" key="4">
    <source>
        <dbReference type="ARBA" id="ARBA00023004"/>
    </source>
</evidence>
<dbReference type="CDD" id="cd08916">
    <property type="entry name" value="TrHb3_P"/>
    <property type="match status" value="1"/>
</dbReference>
<protein>
    <submittedName>
        <fullName evidence="6">Group III truncated hemoglobin</fullName>
    </submittedName>
</protein>
<dbReference type="InterPro" id="IPR012292">
    <property type="entry name" value="Globin/Proto"/>
</dbReference>
<keyword evidence="2 5" id="KW-0349">Heme</keyword>
<reference evidence="6" key="1">
    <citation type="submission" date="2024-06" db="EMBL/GenBank/DDBJ databases">
        <title>Methylostella associata gen. nov., sp. nov., a novel Ancalomicrobiaceae-affiliated facultatively methylotrophic bacteria that feed on methanotrophs of the genus Methylococcus.</title>
        <authorList>
            <person name="Saltykova V."/>
            <person name="Danilova O.V."/>
            <person name="Oshkin I.Y."/>
            <person name="Belova S.E."/>
            <person name="Pimenov N.V."/>
            <person name="Dedysh S.N."/>
        </authorList>
    </citation>
    <scope>NUCLEOTIDE SEQUENCE</scope>
    <source>
        <strain evidence="6">S20</strain>
    </source>
</reference>
<keyword evidence="1" id="KW-0813">Transport</keyword>
<dbReference type="EMBL" id="CP158568">
    <property type="protein sequence ID" value="XBY45960.1"/>
    <property type="molecule type" value="Genomic_DNA"/>
</dbReference>
<dbReference type="GO" id="GO:0020037">
    <property type="term" value="F:heme binding"/>
    <property type="evidence" value="ECO:0007669"/>
    <property type="project" value="InterPro"/>
</dbReference>
<gene>
    <name evidence="6" type="ORF">ABS361_06890</name>
</gene>
<accession>A0AAU7XDQ2</accession>
<dbReference type="InterPro" id="IPR001486">
    <property type="entry name" value="Hemoglobin_trunc"/>
</dbReference>
<keyword evidence="3" id="KW-0479">Metal-binding</keyword>
<dbReference type="KEGG" id="mflg:ABS361_06890"/>
<proteinExistence type="predicted"/>
<sequence>MPQQSATDDEPEPIPARRRVVLSDGTVVPVSLDEAKVREVVYTFYRAVRADPVIGPIFEDAIAPDDWPRHLGVMVGFWSSMLLGTRTYDGRPMPKHIQLPGLDDVHFAIWLKLFRDTVAEVCEPEVAALFVDRAERVAHSFRLGLAYFRGRDTTTVERMEAAKL</sequence>
<dbReference type="InterPro" id="IPR009050">
    <property type="entry name" value="Globin-like_sf"/>
</dbReference>
<dbReference type="RefSeq" id="WP_407051056.1">
    <property type="nucleotide sequence ID" value="NZ_CP158568.1"/>
</dbReference>
<keyword evidence="4" id="KW-0408">Iron</keyword>
<feature type="binding site" description="distal binding residue" evidence="5">
    <location>
        <position position="139"/>
    </location>
    <ligand>
        <name>heme</name>
        <dbReference type="ChEBI" id="CHEBI:30413"/>
    </ligand>
    <ligandPart>
        <name>Fe</name>
        <dbReference type="ChEBI" id="CHEBI:18248"/>
    </ligandPart>
</feature>
<name>A0AAU7XDQ2_9HYPH</name>
<evidence type="ECO:0000256" key="2">
    <source>
        <dbReference type="ARBA" id="ARBA00022617"/>
    </source>
</evidence>
<dbReference type="GO" id="GO:0046872">
    <property type="term" value="F:metal ion binding"/>
    <property type="evidence" value="ECO:0007669"/>
    <property type="project" value="UniProtKB-KW"/>
</dbReference>
<dbReference type="AlphaFoldDB" id="A0AAU7XDQ2"/>
<evidence type="ECO:0000313" key="6">
    <source>
        <dbReference type="EMBL" id="XBY45960.1"/>
    </source>
</evidence>
<dbReference type="SUPFAM" id="SSF46458">
    <property type="entry name" value="Globin-like"/>
    <property type="match status" value="1"/>
</dbReference>
<evidence type="ECO:0000256" key="5">
    <source>
        <dbReference type="PIRSR" id="PIRSR601486-1"/>
    </source>
</evidence>
<evidence type="ECO:0000256" key="1">
    <source>
        <dbReference type="ARBA" id="ARBA00022448"/>
    </source>
</evidence>
<dbReference type="Pfam" id="PF01152">
    <property type="entry name" value="Bac_globin"/>
    <property type="match status" value="1"/>
</dbReference>
<dbReference type="GO" id="GO:0019825">
    <property type="term" value="F:oxygen binding"/>
    <property type="evidence" value="ECO:0007669"/>
    <property type="project" value="InterPro"/>
</dbReference>
<dbReference type="Gene3D" id="1.10.490.10">
    <property type="entry name" value="Globins"/>
    <property type="match status" value="1"/>
</dbReference>
<organism evidence="6">
    <name type="scientific">Methyloraptor flagellatus</name>
    <dbReference type="NCBI Taxonomy" id="3162530"/>
    <lineage>
        <taxon>Bacteria</taxon>
        <taxon>Pseudomonadati</taxon>
        <taxon>Pseudomonadota</taxon>
        <taxon>Alphaproteobacteria</taxon>
        <taxon>Hyphomicrobiales</taxon>
        <taxon>Ancalomicrobiaceae</taxon>
        <taxon>Methyloraptor</taxon>
    </lineage>
</organism>
<evidence type="ECO:0000256" key="3">
    <source>
        <dbReference type="ARBA" id="ARBA00022723"/>
    </source>
</evidence>